<keyword evidence="2 6" id="KW-0698">rRNA processing</keyword>
<dbReference type="Gene3D" id="3.40.50.150">
    <property type="entry name" value="Vaccinia Virus protein VP39"/>
    <property type="match status" value="1"/>
</dbReference>
<proteinExistence type="inferred from homology"/>
<dbReference type="InterPro" id="IPR003682">
    <property type="entry name" value="rRNA_ssu_MeTfrase_G"/>
</dbReference>
<dbReference type="FunFam" id="3.40.50.150:FF:000041">
    <property type="entry name" value="Ribosomal RNA small subunit methyltransferase G"/>
    <property type="match status" value="1"/>
</dbReference>
<keyword evidence="4 6" id="KW-0808">Transferase</keyword>
<feature type="binding site" evidence="6">
    <location>
        <position position="79"/>
    </location>
    <ligand>
        <name>S-adenosyl-L-methionine</name>
        <dbReference type="ChEBI" id="CHEBI:59789"/>
    </ligand>
</feature>
<feature type="binding site" evidence="6">
    <location>
        <position position="74"/>
    </location>
    <ligand>
        <name>S-adenosyl-L-methionine</name>
        <dbReference type="ChEBI" id="CHEBI:59789"/>
    </ligand>
</feature>
<dbReference type="SUPFAM" id="SSF53335">
    <property type="entry name" value="S-adenosyl-L-methionine-dependent methyltransferases"/>
    <property type="match status" value="1"/>
</dbReference>
<feature type="binding site" evidence="6">
    <location>
        <position position="142"/>
    </location>
    <ligand>
        <name>S-adenosyl-L-methionine</name>
        <dbReference type="ChEBI" id="CHEBI:59789"/>
    </ligand>
</feature>
<evidence type="ECO:0000313" key="7">
    <source>
        <dbReference type="EMBL" id="ALA97108.1"/>
    </source>
</evidence>
<evidence type="ECO:0000256" key="6">
    <source>
        <dbReference type="HAMAP-Rule" id="MF_00074"/>
    </source>
</evidence>
<dbReference type="CDD" id="cd02440">
    <property type="entry name" value="AdoMet_MTases"/>
    <property type="match status" value="1"/>
</dbReference>
<dbReference type="Proteomes" id="UP000062963">
    <property type="component" value="Chromosome"/>
</dbReference>
<dbReference type="EC" id="2.1.1.-" evidence="6"/>
<dbReference type="HAMAP" id="MF_00074">
    <property type="entry name" value="16SrRNA_methyltr_G"/>
    <property type="match status" value="1"/>
</dbReference>
<comment type="function">
    <text evidence="6">Specifically methylates the N7 position of a guanine in 16S rRNA.</text>
</comment>
<dbReference type="GO" id="GO:0005829">
    <property type="term" value="C:cytosol"/>
    <property type="evidence" value="ECO:0007669"/>
    <property type="project" value="TreeGrafter"/>
</dbReference>
<dbReference type="GO" id="GO:0070043">
    <property type="term" value="F:rRNA (guanine-N7-)-methyltransferase activity"/>
    <property type="evidence" value="ECO:0007669"/>
    <property type="project" value="UniProtKB-UniRule"/>
</dbReference>
<keyword evidence="3 6" id="KW-0489">Methyltransferase</keyword>
<dbReference type="NCBIfam" id="TIGR00138">
    <property type="entry name" value="rsmG_gidB"/>
    <property type="match status" value="1"/>
</dbReference>
<evidence type="ECO:0000256" key="4">
    <source>
        <dbReference type="ARBA" id="ARBA00022679"/>
    </source>
</evidence>
<dbReference type="AlphaFoldDB" id="A0A0K2JF85"/>
<dbReference type="PIRSF" id="PIRSF003078">
    <property type="entry name" value="GidB"/>
    <property type="match status" value="1"/>
</dbReference>
<dbReference type="RefSeq" id="WP_053390452.1">
    <property type="nucleotide sequence ID" value="NZ_CP010899.1"/>
</dbReference>
<keyword evidence="5 6" id="KW-0949">S-adenosyl-L-methionine</keyword>
<dbReference type="OrthoDB" id="9808773at2"/>
<evidence type="ECO:0000256" key="3">
    <source>
        <dbReference type="ARBA" id="ARBA00022603"/>
    </source>
</evidence>
<comment type="caution">
    <text evidence="6">Lacks conserved residue(s) required for the propagation of feature annotation.</text>
</comment>
<dbReference type="Pfam" id="PF02527">
    <property type="entry name" value="GidB"/>
    <property type="match status" value="1"/>
</dbReference>
<organism evidence="7 8">
    <name type="scientific">Spiroplasma kunkelii CR2-3x</name>
    <dbReference type="NCBI Taxonomy" id="273035"/>
    <lineage>
        <taxon>Bacteria</taxon>
        <taxon>Bacillati</taxon>
        <taxon>Mycoplasmatota</taxon>
        <taxon>Mollicutes</taxon>
        <taxon>Entomoplasmatales</taxon>
        <taxon>Spiroplasmataceae</taxon>
        <taxon>Spiroplasma</taxon>
    </lineage>
</organism>
<dbReference type="KEGG" id="skn:SKUN_00186"/>
<evidence type="ECO:0000256" key="5">
    <source>
        <dbReference type="ARBA" id="ARBA00022691"/>
    </source>
</evidence>
<comment type="subcellular location">
    <subcellularLocation>
        <location evidence="6">Cytoplasm</location>
    </subcellularLocation>
</comment>
<dbReference type="PANTHER" id="PTHR31760:SF0">
    <property type="entry name" value="S-ADENOSYL-L-METHIONINE-DEPENDENT METHYLTRANSFERASES SUPERFAMILY PROTEIN"/>
    <property type="match status" value="1"/>
</dbReference>
<dbReference type="PATRIC" id="fig|273035.7.peg.221"/>
<comment type="similarity">
    <text evidence="6">Belongs to the methyltransferase superfamily. RNA methyltransferase RsmG family.</text>
</comment>
<dbReference type="STRING" id="273035.SKUN_00186"/>
<gene>
    <name evidence="7" type="primary">gidB</name>
    <name evidence="6" type="synonym">rsmG</name>
    <name evidence="7" type="ORF">SKUN_00186</name>
</gene>
<keyword evidence="8" id="KW-1185">Reference proteome</keyword>
<protein>
    <recommendedName>
        <fullName evidence="6">Ribosomal RNA small subunit methyltransferase G</fullName>
        <ecNumber evidence="6">2.1.1.-</ecNumber>
    </recommendedName>
    <alternativeName>
        <fullName evidence="6">16S rRNA 7-methylguanosine methyltransferase</fullName>
        <shortName evidence="6">16S rRNA m7G methyltransferase</shortName>
    </alternativeName>
</protein>
<feature type="binding site" evidence="6">
    <location>
        <begin position="125"/>
        <end position="126"/>
    </location>
    <ligand>
        <name>S-adenosyl-L-methionine</name>
        <dbReference type="ChEBI" id="CHEBI:59789"/>
    </ligand>
</feature>
<dbReference type="InterPro" id="IPR029063">
    <property type="entry name" value="SAM-dependent_MTases_sf"/>
</dbReference>
<dbReference type="EMBL" id="CP010899">
    <property type="protein sequence ID" value="ALA97108.1"/>
    <property type="molecule type" value="Genomic_DNA"/>
</dbReference>
<sequence>MIKLIKTALPELEITPEQEKKLQLYYQYLVKQNQIMNLTTIINEDEVYIKHFLDSGLLLKELSLSKEMTVSDVGSGAGFPGLVLKIFCPTIKLTIIEALEKRCLFLQRLVMKLQLKNVEIIHARAEEYSREHAESFELVVSRAVANLGVLLELVVRMVKTSGRIICYKGSNVKAELQAAQKTLSVLNLKLEKIQHETIPQLGERNICYFIKTEATSKPYPRRFNQIKKFPIG</sequence>
<dbReference type="PANTHER" id="PTHR31760">
    <property type="entry name" value="S-ADENOSYL-L-METHIONINE-DEPENDENT METHYLTRANSFERASES SUPERFAMILY PROTEIN"/>
    <property type="match status" value="1"/>
</dbReference>
<name>A0A0K2JF85_SPIKU</name>
<keyword evidence="1 6" id="KW-0963">Cytoplasm</keyword>
<evidence type="ECO:0000256" key="1">
    <source>
        <dbReference type="ARBA" id="ARBA00022490"/>
    </source>
</evidence>
<evidence type="ECO:0000313" key="8">
    <source>
        <dbReference type="Proteomes" id="UP000062963"/>
    </source>
</evidence>
<evidence type="ECO:0000256" key="2">
    <source>
        <dbReference type="ARBA" id="ARBA00022552"/>
    </source>
</evidence>
<reference evidence="7 8" key="1">
    <citation type="journal article" date="2015" name="Genome Announc.">
        <title>Complete Genome Sequence of Spiroplasma kunkelii Strain CR2-3x, Causal Agent of Corn Stunt Disease in Zea mays L.</title>
        <authorList>
            <person name="Davis R.E."/>
            <person name="Shao J."/>
            <person name="Dally E.L."/>
            <person name="Zhao Y."/>
            <person name="Gasparich G.E."/>
            <person name="Gaynor B.J."/>
            <person name="Athey J.C."/>
            <person name="Harrison N.A."/>
            <person name="Donofrio N."/>
        </authorList>
    </citation>
    <scope>NUCLEOTIDE SEQUENCE [LARGE SCALE GENOMIC DNA]</scope>
    <source>
        <strain evidence="7 8">CR2-3x</strain>
    </source>
</reference>
<accession>A0A0K2JF85</accession>